<dbReference type="PANTHER" id="PTHR30327:SF1">
    <property type="entry name" value="UPF0301 PROTEIN YQGE"/>
    <property type="match status" value="1"/>
</dbReference>
<proteinExistence type="inferred from homology"/>
<dbReference type="EMBL" id="QFWT01000011">
    <property type="protein sequence ID" value="PWI32128.1"/>
    <property type="molecule type" value="Genomic_DNA"/>
</dbReference>
<dbReference type="InterPro" id="IPR003774">
    <property type="entry name" value="AlgH-like"/>
</dbReference>
<accession>A0A2U3B5Q0</accession>
<evidence type="ECO:0000256" key="2">
    <source>
        <dbReference type="HAMAP-Rule" id="MF_00758"/>
    </source>
</evidence>
<dbReference type="SUPFAM" id="SSF143456">
    <property type="entry name" value="VC0467-like"/>
    <property type="match status" value="1"/>
</dbReference>
<organism evidence="3 4">
    <name type="scientific">Vibrio albus</name>
    <dbReference type="NCBI Taxonomy" id="2200953"/>
    <lineage>
        <taxon>Bacteria</taxon>
        <taxon>Pseudomonadati</taxon>
        <taxon>Pseudomonadota</taxon>
        <taxon>Gammaproteobacteria</taxon>
        <taxon>Vibrionales</taxon>
        <taxon>Vibrionaceae</taxon>
        <taxon>Vibrio</taxon>
    </lineage>
</organism>
<dbReference type="Pfam" id="PF02622">
    <property type="entry name" value="DUF179"/>
    <property type="match status" value="1"/>
</dbReference>
<dbReference type="PANTHER" id="PTHR30327">
    <property type="entry name" value="UNCHARACTERIZED PROTEIN YQGE"/>
    <property type="match status" value="1"/>
</dbReference>
<evidence type="ECO:0000313" key="4">
    <source>
        <dbReference type="Proteomes" id="UP000245362"/>
    </source>
</evidence>
<dbReference type="OrthoDB" id="9807486at2"/>
<keyword evidence="4" id="KW-1185">Reference proteome</keyword>
<dbReference type="RefSeq" id="WP_109320957.1">
    <property type="nucleotide sequence ID" value="NZ_QFWT01000011.1"/>
</dbReference>
<reference evidence="3 4" key="1">
    <citation type="submission" date="2018-05" db="EMBL/GenBank/DDBJ databases">
        <title>Vibrio limimaris sp. nov., isolated from marine sediment.</title>
        <authorList>
            <person name="Li C.-M."/>
        </authorList>
    </citation>
    <scope>NUCLEOTIDE SEQUENCE [LARGE SCALE GENOMIC DNA]</scope>
    <source>
        <strain evidence="3 4">E4404</strain>
    </source>
</reference>
<dbReference type="Gene3D" id="3.30.70.1300">
    <property type="entry name" value="VC0467-like domains"/>
    <property type="match status" value="1"/>
</dbReference>
<comment type="caution">
    <text evidence="3">The sequence shown here is derived from an EMBL/GenBank/DDBJ whole genome shotgun (WGS) entry which is preliminary data.</text>
</comment>
<protein>
    <recommendedName>
        <fullName evidence="2">UPF0301 protein DI392_17330</fullName>
    </recommendedName>
</protein>
<evidence type="ECO:0000313" key="3">
    <source>
        <dbReference type="EMBL" id="PWI32128.1"/>
    </source>
</evidence>
<comment type="similarity">
    <text evidence="1 2">Belongs to the UPF0301 (AlgH) family.</text>
</comment>
<dbReference type="AlphaFoldDB" id="A0A2U3B5Q0"/>
<dbReference type="HAMAP" id="MF_00758">
    <property type="entry name" value="UPF0301"/>
    <property type="match status" value="1"/>
</dbReference>
<evidence type="ECO:0000256" key="1">
    <source>
        <dbReference type="ARBA" id="ARBA00009600"/>
    </source>
</evidence>
<dbReference type="Gene3D" id="3.40.1740.10">
    <property type="entry name" value="VC0467-like"/>
    <property type="match status" value="1"/>
</dbReference>
<dbReference type="Proteomes" id="UP000245362">
    <property type="component" value="Unassembled WGS sequence"/>
</dbReference>
<dbReference type="NCBIfam" id="NF001266">
    <property type="entry name" value="PRK00228.1-1"/>
    <property type="match status" value="1"/>
</dbReference>
<name>A0A2U3B5Q0_9VIBR</name>
<dbReference type="GO" id="GO:0005829">
    <property type="term" value="C:cytosol"/>
    <property type="evidence" value="ECO:0007669"/>
    <property type="project" value="TreeGrafter"/>
</dbReference>
<sequence length="187" mass="20749">MNLTNHFLVAMPGMADPFFYRAVIYICEHNEDGAMGLIINAPIDITVAGMLKQVEVESIHPKIYKEHLNMPVLNGGPVSEDRGFILHEPKDEYHSSIQMTDKLMVTTSKDILGVLGTEAEPKNYIVALGYSGWTAGQLEKELAENAWLTVKADPEVMFNTPVHERWNKAVEMLGIDPAQLSTESGHA</sequence>
<gene>
    <name evidence="3" type="ORF">DI392_17330</name>
</gene>